<feature type="transmembrane region" description="Helical" evidence="1">
    <location>
        <begin position="484"/>
        <end position="505"/>
    </location>
</feature>
<dbReference type="AlphaFoldDB" id="A0A7C3ZT66"/>
<protein>
    <submittedName>
        <fullName evidence="2">ABC transporter permease</fullName>
    </submittedName>
</protein>
<feature type="transmembrane region" description="Helical" evidence="1">
    <location>
        <begin position="342"/>
        <end position="363"/>
    </location>
</feature>
<feature type="transmembrane region" description="Helical" evidence="1">
    <location>
        <begin position="219"/>
        <end position="239"/>
    </location>
</feature>
<feature type="transmembrane region" description="Helical" evidence="1">
    <location>
        <begin position="424"/>
        <end position="443"/>
    </location>
</feature>
<feature type="transmembrane region" description="Helical" evidence="1">
    <location>
        <begin position="152"/>
        <end position="176"/>
    </location>
</feature>
<feature type="transmembrane region" description="Helical" evidence="1">
    <location>
        <begin position="455"/>
        <end position="477"/>
    </location>
</feature>
<gene>
    <name evidence="2" type="ORF">ENR15_01070</name>
</gene>
<feature type="transmembrane region" description="Helical" evidence="1">
    <location>
        <begin position="369"/>
        <end position="387"/>
    </location>
</feature>
<keyword evidence="1" id="KW-0472">Membrane</keyword>
<evidence type="ECO:0000313" key="2">
    <source>
        <dbReference type="EMBL" id="HGF99288.1"/>
    </source>
</evidence>
<sequence>MNLPWLNKLTDWNPQLFREIKGRCKPRNMGIAAGLSLFGQLLLMMSLYQRLPFTKVNDSLEIWSKYCTGINPNDPKSYYRYNTQPCLIDGSGNFIVNWDLWWYDMFLWLSFSSLVVMLGVGTYMLINDLANEERRGTLNFLRLTPQSSQSILLGKMLGVPVLVYLAALMAAPLHFWAGLEAGMSLSRILMYDGAVVACGIFFFSGAMLFGLLSSWMGGFQAWLGSGLVLSWLWMCGMKVDSGLIENNASDIINLFNPWFILPYMISPIQDELPQHLWVVSDYFRGGDAIDWEWFYLPIGASFVALVMLMGLNFAMWTYWMWHGLNRRFPNPGATWLSKSKSYVLVASFELLLLGCGMQTEAYWEDNFNWVLVSNLLVFLGTIASISPQRQTLIDWARYRHTAREQKSKGLWGDLIWGEKSPAPVAILLNLLGLAAILSVWLVLFYSTDKYIIERLVGLITTATIIAIYAVIAQLILLSKIKHAAIWATAVIGSSAFLMPFILMILSLEAHNQPLLWLFTGFSWLGIEHITSITNLLLAFTAQITILGGLSWKLRQQLNQAGESATKALLASQR</sequence>
<reference evidence="2" key="1">
    <citation type="journal article" date="2020" name="mSystems">
        <title>Genome- and Community-Level Interaction Insights into Carbon Utilization and Element Cycling Functions of Hydrothermarchaeota in Hydrothermal Sediment.</title>
        <authorList>
            <person name="Zhou Z."/>
            <person name="Liu Y."/>
            <person name="Xu W."/>
            <person name="Pan J."/>
            <person name="Luo Z.H."/>
            <person name="Li M."/>
        </authorList>
    </citation>
    <scope>NUCLEOTIDE SEQUENCE [LARGE SCALE GENOMIC DNA]</scope>
    <source>
        <strain evidence="2">SpSt-374</strain>
    </source>
</reference>
<feature type="transmembrane region" description="Helical" evidence="1">
    <location>
        <begin position="105"/>
        <end position="126"/>
    </location>
</feature>
<feature type="transmembrane region" description="Helical" evidence="1">
    <location>
        <begin position="525"/>
        <end position="549"/>
    </location>
</feature>
<feature type="transmembrane region" description="Helical" evidence="1">
    <location>
        <begin position="28"/>
        <end position="48"/>
    </location>
</feature>
<feature type="transmembrane region" description="Helical" evidence="1">
    <location>
        <begin position="293"/>
        <end position="321"/>
    </location>
</feature>
<proteinExistence type="predicted"/>
<keyword evidence="1" id="KW-0812">Transmembrane</keyword>
<comment type="caution">
    <text evidence="2">The sequence shown here is derived from an EMBL/GenBank/DDBJ whole genome shotgun (WGS) entry which is preliminary data.</text>
</comment>
<dbReference type="EMBL" id="DSPX01000008">
    <property type="protein sequence ID" value="HGF99288.1"/>
    <property type="molecule type" value="Genomic_DNA"/>
</dbReference>
<organism evidence="2">
    <name type="scientific">Planktothricoides sp. SpSt-374</name>
    <dbReference type="NCBI Taxonomy" id="2282167"/>
    <lineage>
        <taxon>Bacteria</taxon>
        <taxon>Bacillati</taxon>
        <taxon>Cyanobacteriota</taxon>
        <taxon>Cyanophyceae</taxon>
        <taxon>Oscillatoriophycideae</taxon>
        <taxon>Oscillatoriales</taxon>
        <taxon>Oscillatoriaceae</taxon>
        <taxon>Planktothricoides</taxon>
    </lineage>
</organism>
<feature type="transmembrane region" description="Helical" evidence="1">
    <location>
        <begin position="188"/>
        <end position="212"/>
    </location>
</feature>
<accession>A0A7C3ZT66</accession>
<keyword evidence="1" id="KW-1133">Transmembrane helix</keyword>
<evidence type="ECO:0000256" key="1">
    <source>
        <dbReference type="SAM" id="Phobius"/>
    </source>
</evidence>
<name>A0A7C3ZT66_9CYAN</name>